<dbReference type="EMBL" id="WIXP02000011">
    <property type="protein sequence ID" value="KAF6203117.1"/>
    <property type="molecule type" value="Genomic_DNA"/>
</dbReference>
<dbReference type="AlphaFoldDB" id="A0A8S9X2A8"/>
<feature type="compositionally biased region" description="Polar residues" evidence="1">
    <location>
        <begin position="575"/>
        <end position="590"/>
    </location>
</feature>
<feature type="region of interest" description="Disordered" evidence="1">
    <location>
        <begin position="111"/>
        <end position="286"/>
    </location>
</feature>
<protein>
    <recommendedName>
        <fullName evidence="4">CCHC-type domain-containing protein</fullName>
    </recommendedName>
</protein>
<sequence length="670" mass="74638">MKLNCDTASRIDESEGTYCGLSRVGVPSPPGRREDTVLRCLSFDDGTNTFLPSTSRVVAVASAPRNEVEPSDTPRITFEEYLPRHRIGTGTSLTLEEPRYWDMCHDDDVPSGVSISPFGQPETEEQDVPPGVSTPPYGQPEMEERDVPPGVSTPPYGQPETEERDVPPGVSIPLFEQPETEEQDVPPGVSIPLFGHPETEERDVPPGVSIPLFGHPETKERDVPPGVSIPLFGHPETKERDVPPGVSTPPYGQPETEERDVPPGCRFPHTDIPERRNGTFRSPGTKERDKYLRYTDIMGDQEELDYLYSPLEDEVSLAMKALEERTPAKTSSDIQDPESLRIKAVASSEEIITRYLEEIKQKFEESLGAMDSKIADLDNKVTNLVTRAPAAAVEKAIEFLGRFDELRTKLSTINADMLNPEYVKTIFLLAIDASVTYQKAELHSFKFSLSEMRDMLLEEQLRNSQTEAGSSLSLFRSRIATSRGRGKFSTRRKGEIPGQSSNSNIRGTSASSKPSTKKMFCKFCKRRGHTSDTCCRANKLCFICKKSATHVAANCPDRHLTQDVTTPQKKPARTQPRSVPSQLKARSTNGRPKVFSMPFGQAKKLAQEFKTHPDAMFSITAPQNSSPQQQVWVTMGDEEEQHLTTLNYMSEQRGDGTIFQITEGEHESWA</sequence>
<keyword evidence="3" id="KW-1185">Reference proteome</keyword>
<feature type="region of interest" description="Disordered" evidence="1">
    <location>
        <begin position="483"/>
        <end position="515"/>
    </location>
</feature>
<evidence type="ECO:0008006" key="4">
    <source>
        <dbReference type="Google" id="ProtNLM"/>
    </source>
</evidence>
<evidence type="ECO:0000256" key="1">
    <source>
        <dbReference type="SAM" id="MobiDB-lite"/>
    </source>
</evidence>
<feature type="region of interest" description="Disordered" evidence="1">
    <location>
        <begin position="562"/>
        <end position="595"/>
    </location>
</feature>
<evidence type="ECO:0000313" key="2">
    <source>
        <dbReference type="EMBL" id="KAF6203117.1"/>
    </source>
</evidence>
<comment type="caution">
    <text evidence="2">The sequence shown here is derived from an EMBL/GenBank/DDBJ whole genome shotgun (WGS) entry which is preliminary data.</text>
</comment>
<reference evidence="2" key="1">
    <citation type="journal article" date="2021" name="Mol. Ecol. Resour.">
        <title>Apolygus lucorum genome provides insights into omnivorousness and mesophyll feeding.</title>
        <authorList>
            <person name="Liu Y."/>
            <person name="Liu H."/>
            <person name="Wang H."/>
            <person name="Huang T."/>
            <person name="Liu B."/>
            <person name="Yang B."/>
            <person name="Yin L."/>
            <person name="Li B."/>
            <person name="Zhang Y."/>
            <person name="Zhang S."/>
            <person name="Jiang F."/>
            <person name="Zhang X."/>
            <person name="Ren Y."/>
            <person name="Wang B."/>
            <person name="Wang S."/>
            <person name="Lu Y."/>
            <person name="Wu K."/>
            <person name="Fan W."/>
            <person name="Wang G."/>
        </authorList>
    </citation>
    <scope>NUCLEOTIDE SEQUENCE</scope>
    <source>
        <strain evidence="2">12Hb</strain>
    </source>
</reference>
<organism evidence="2 3">
    <name type="scientific">Apolygus lucorum</name>
    <name type="common">Small green plant bug</name>
    <name type="synonym">Lygocoris lucorum</name>
    <dbReference type="NCBI Taxonomy" id="248454"/>
    <lineage>
        <taxon>Eukaryota</taxon>
        <taxon>Metazoa</taxon>
        <taxon>Ecdysozoa</taxon>
        <taxon>Arthropoda</taxon>
        <taxon>Hexapoda</taxon>
        <taxon>Insecta</taxon>
        <taxon>Pterygota</taxon>
        <taxon>Neoptera</taxon>
        <taxon>Paraneoptera</taxon>
        <taxon>Hemiptera</taxon>
        <taxon>Heteroptera</taxon>
        <taxon>Panheteroptera</taxon>
        <taxon>Cimicomorpha</taxon>
        <taxon>Miridae</taxon>
        <taxon>Mirini</taxon>
        <taxon>Apolygus</taxon>
    </lineage>
</organism>
<name>A0A8S9X2A8_APOLU</name>
<proteinExistence type="predicted"/>
<dbReference type="Proteomes" id="UP000466442">
    <property type="component" value="Unassembled WGS sequence"/>
</dbReference>
<accession>A0A8S9X2A8</accession>
<feature type="compositionally biased region" description="Basic and acidic residues" evidence="1">
    <location>
        <begin position="268"/>
        <end position="277"/>
    </location>
</feature>
<feature type="compositionally biased region" description="Polar residues" evidence="1">
    <location>
        <begin position="498"/>
        <end position="514"/>
    </location>
</feature>
<gene>
    <name evidence="2" type="ORF">GE061_003532</name>
</gene>
<evidence type="ECO:0000313" key="3">
    <source>
        <dbReference type="Proteomes" id="UP000466442"/>
    </source>
</evidence>